<dbReference type="GO" id="GO:0015031">
    <property type="term" value="P:protein transport"/>
    <property type="evidence" value="ECO:0007669"/>
    <property type="project" value="UniProtKB-KW"/>
</dbReference>
<evidence type="ECO:0000259" key="6">
    <source>
        <dbReference type="PROSITE" id="PS50195"/>
    </source>
</evidence>
<dbReference type="Gene3D" id="1.20.1270.60">
    <property type="entry name" value="Arfaptin homology (AH) domain/BAR domain"/>
    <property type="match status" value="1"/>
</dbReference>
<dbReference type="PANTHER" id="PTHR45949">
    <property type="entry name" value="SORTING NEXIN-4"/>
    <property type="match status" value="1"/>
</dbReference>
<reference evidence="7 8" key="1">
    <citation type="journal article" date="2020" name="Nature">
        <title>Six reference-quality genomes reveal evolution of bat adaptations.</title>
        <authorList>
            <person name="Jebb D."/>
            <person name="Huang Z."/>
            <person name="Pippel M."/>
            <person name="Hughes G.M."/>
            <person name="Lavrichenko K."/>
            <person name="Devanna P."/>
            <person name="Winkler S."/>
            <person name="Jermiin L.S."/>
            <person name="Skirmuntt E.C."/>
            <person name="Katzourakis A."/>
            <person name="Burkitt-Gray L."/>
            <person name="Ray D.A."/>
            <person name="Sullivan K.A.M."/>
            <person name="Roscito J.G."/>
            <person name="Kirilenko B.M."/>
            <person name="Davalos L.M."/>
            <person name="Corthals A.P."/>
            <person name="Power M.L."/>
            <person name="Jones G."/>
            <person name="Ransome R.D."/>
            <person name="Dechmann D.K.N."/>
            <person name="Locatelli A.G."/>
            <person name="Puechmaille S.J."/>
            <person name="Fedrigo O."/>
            <person name="Jarvis E.D."/>
            <person name="Hiller M."/>
            <person name="Vernes S.C."/>
            <person name="Myers E.W."/>
            <person name="Teeling E.C."/>
        </authorList>
    </citation>
    <scope>NUCLEOTIDE SEQUENCE [LARGE SCALE GENOMIC DNA]</scope>
    <source>
        <strain evidence="7">MPipKuh1</strain>
        <tissue evidence="7">Flight muscle</tissue>
    </source>
</reference>
<protein>
    <submittedName>
        <fullName evidence="7">Sorting nexin 7</fullName>
    </submittedName>
</protein>
<name>A0A7J7TWQ1_PIPKU</name>
<accession>A0A7J7TWQ1</accession>
<gene>
    <name evidence="7" type="ORF">mPipKuh1_016421</name>
</gene>
<comment type="subunit">
    <text evidence="5">Heterodimer; heterodimerizes with SNX4.</text>
</comment>
<evidence type="ECO:0000256" key="3">
    <source>
        <dbReference type="ARBA" id="ARBA00022448"/>
    </source>
</evidence>
<dbReference type="Gene3D" id="3.30.1520.10">
    <property type="entry name" value="Phox-like domain"/>
    <property type="match status" value="1"/>
</dbReference>
<dbReference type="GO" id="GO:0000422">
    <property type="term" value="P:autophagy of mitochondrion"/>
    <property type="evidence" value="ECO:0007669"/>
    <property type="project" value="TreeGrafter"/>
</dbReference>
<evidence type="ECO:0000256" key="5">
    <source>
        <dbReference type="ARBA" id="ARBA00038663"/>
    </source>
</evidence>
<dbReference type="PANTHER" id="PTHR45949:SF3">
    <property type="entry name" value="SORTING NEXIN-7"/>
    <property type="match status" value="1"/>
</dbReference>
<dbReference type="GO" id="GO:0061709">
    <property type="term" value="P:reticulophagy"/>
    <property type="evidence" value="ECO:0007669"/>
    <property type="project" value="TreeGrafter"/>
</dbReference>
<organism evidence="7 8">
    <name type="scientific">Pipistrellus kuhlii</name>
    <name type="common">Kuhl's pipistrelle</name>
    <dbReference type="NCBI Taxonomy" id="59472"/>
    <lineage>
        <taxon>Eukaryota</taxon>
        <taxon>Metazoa</taxon>
        <taxon>Chordata</taxon>
        <taxon>Craniata</taxon>
        <taxon>Vertebrata</taxon>
        <taxon>Euteleostomi</taxon>
        <taxon>Mammalia</taxon>
        <taxon>Eutheria</taxon>
        <taxon>Laurasiatheria</taxon>
        <taxon>Chiroptera</taxon>
        <taxon>Yangochiroptera</taxon>
        <taxon>Vespertilionidae</taxon>
        <taxon>Pipistrellus</taxon>
    </lineage>
</organism>
<comment type="subcellular location">
    <subcellularLocation>
        <location evidence="1">Early endosome membrane</location>
        <topology evidence="1">Peripheral membrane protein</topology>
        <orientation evidence="1">Cytoplasmic side</orientation>
    </subcellularLocation>
</comment>
<dbReference type="GO" id="GO:0031901">
    <property type="term" value="C:early endosome membrane"/>
    <property type="evidence" value="ECO:0007669"/>
    <property type="project" value="UniProtKB-SubCell"/>
</dbReference>
<evidence type="ECO:0000313" key="8">
    <source>
        <dbReference type="Proteomes" id="UP000558488"/>
    </source>
</evidence>
<keyword evidence="3" id="KW-0813">Transport</keyword>
<keyword evidence="4" id="KW-0653">Protein transport</keyword>
<dbReference type="AlphaFoldDB" id="A0A7J7TWQ1"/>
<evidence type="ECO:0000313" key="7">
    <source>
        <dbReference type="EMBL" id="KAF6305003.1"/>
    </source>
</evidence>
<dbReference type="GO" id="GO:0000407">
    <property type="term" value="C:phagophore assembly site"/>
    <property type="evidence" value="ECO:0007669"/>
    <property type="project" value="TreeGrafter"/>
</dbReference>
<dbReference type="PROSITE" id="PS50195">
    <property type="entry name" value="PX"/>
    <property type="match status" value="1"/>
</dbReference>
<dbReference type="Proteomes" id="UP000558488">
    <property type="component" value="Unassembled WGS sequence"/>
</dbReference>
<evidence type="ECO:0000256" key="2">
    <source>
        <dbReference type="ARBA" id="ARBA00010883"/>
    </source>
</evidence>
<dbReference type="GO" id="GO:0034727">
    <property type="term" value="P:piecemeal microautophagy of the nucleus"/>
    <property type="evidence" value="ECO:0007669"/>
    <property type="project" value="TreeGrafter"/>
</dbReference>
<dbReference type="InterPro" id="IPR027267">
    <property type="entry name" value="AH/BAR_dom_sf"/>
</dbReference>
<comment type="caution">
    <text evidence="7">The sequence shown here is derived from an EMBL/GenBank/DDBJ whole genome shotgun (WGS) entry which is preliminary data.</text>
</comment>
<dbReference type="InterPro" id="IPR001683">
    <property type="entry name" value="PX_dom"/>
</dbReference>
<comment type="similarity">
    <text evidence="2">Belongs to the sorting nexin family.</text>
</comment>
<keyword evidence="8" id="KW-1185">Reference proteome</keyword>
<dbReference type="SUPFAM" id="SSF103657">
    <property type="entry name" value="BAR/IMD domain-like"/>
    <property type="match status" value="1"/>
</dbReference>
<evidence type="ECO:0000256" key="1">
    <source>
        <dbReference type="ARBA" id="ARBA00004469"/>
    </source>
</evidence>
<dbReference type="GO" id="GO:0035091">
    <property type="term" value="F:phosphatidylinositol binding"/>
    <property type="evidence" value="ECO:0007669"/>
    <property type="project" value="InterPro"/>
</dbReference>
<dbReference type="InterPro" id="IPR036871">
    <property type="entry name" value="PX_dom_sf"/>
</dbReference>
<dbReference type="SMART" id="SM00312">
    <property type="entry name" value="PX"/>
    <property type="match status" value="1"/>
</dbReference>
<dbReference type="Pfam" id="PF00787">
    <property type="entry name" value="PX"/>
    <property type="match status" value="1"/>
</dbReference>
<evidence type="ECO:0000256" key="4">
    <source>
        <dbReference type="ARBA" id="ARBA00022927"/>
    </source>
</evidence>
<sequence>MEEQLPAGGAGGDGPCALLPAEALALDGDEDDLEVFSKDASLMDMNSLSPTMPTSPLSMINQVKFEDEPDLKDLFITVDDPESHVTTLETFVTYRVATQTSRGEFDSSEFEVRRRYQDFLWLKGRLEEAHPTLIVPPLPEKFVVKGVVERFNDSFIETRRRALSTFLTRVADHPTLTFSADFKVFLTAPDGELSAHKKQGPGLLSKVGRTVRAAALALRGVRGRPEEFEAMSGFIEAFSQKMGLLDKVSQRICKEEREYVDEMKELGPTHALWAELEDDLADTLGGVASCLDRCCQATERRLRGLAEALLPVLHEYVLYGEMLTGVMKRRDHIQAELESKVEALTYKKADTELLREEVGKLEDKLECANTALRADWERWRQSMRLDLTSAFAASAERNVRYYEQCLATWESFLATQSDLYAKEPPEDKP</sequence>
<dbReference type="EMBL" id="JACAGB010000024">
    <property type="protein sequence ID" value="KAF6305003.1"/>
    <property type="molecule type" value="Genomic_DNA"/>
</dbReference>
<dbReference type="SUPFAM" id="SSF64268">
    <property type="entry name" value="PX domain"/>
    <property type="match status" value="1"/>
</dbReference>
<proteinExistence type="inferred from homology"/>
<dbReference type="GO" id="GO:0032456">
    <property type="term" value="P:endocytic recycling"/>
    <property type="evidence" value="ECO:0007669"/>
    <property type="project" value="TreeGrafter"/>
</dbReference>
<feature type="domain" description="PX" evidence="6">
    <location>
        <begin position="72"/>
        <end position="193"/>
    </location>
</feature>